<keyword evidence="13" id="KW-1185">Reference proteome</keyword>
<keyword evidence="7" id="KW-0653">Protein transport</keyword>
<dbReference type="PANTHER" id="PTHR35329:SF2">
    <property type="entry name" value="CHITIN SYNTHASE EXPORT CHAPERONE"/>
    <property type="match status" value="1"/>
</dbReference>
<dbReference type="Pfam" id="PF12271">
    <property type="entry name" value="Chs7"/>
    <property type="match status" value="1"/>
</dbReference>
<dbReference type="PANTHER" id="PTHR35329">
    <property type="entry name" value="CHITIN SYNTHASE EXPORT CHAPERONE"/>
    <property type="match status" value="1"/>
</dbReference>
<evidence type="ECO:0000256" key="11">
    <source>
        <dbReference type="SAM" id="Phobius"/>
    </source>
</evidence>
<comment type="subcellular location">
    <subcellularLocation>
        <location evidence="1">Endoplasmic reticulum membrane</location>
        <topology evidence="1">Multi-pass membrane protein</topology>
    </subcellularLocation>
</comment>
<feature type="transmembrane region" description="Helical" evidence="11">
    <location>
        <begin position="84"/>
        <end position="101"/>
    </location>
</feature>
<evidence type="ECO:0000256" key="7">
    <source>
        <dbReference type="ARBA" id="ARBA00022927"/>
    </source>
</evidence>
<evidence type="ECO:0000313" key="13">
    <source>
        <dbReference type="Proteomes" id="UP000799750"/>
    </source>
</evidence>
<proteinExistence type="inferred from homology"/>
<evidence type="ECO:0000256" key="5">
    <source>
        <dbReference type="ARBA" id="ARBA00022692"/>
    </source>
</evidence>
<accession>A0A6A6QBP3</accession>
<evidence type="ECO:0000313" key="12">
    <source>
        <dbReference type="EMBL" id="KAF2489692.1"/>
    </source>
</evidence>
<keyword evidence="10" id="KW-0961">Cell wall biogenesis/degradation</keyword>
<evidence type="ECO:0000256" key="4">
    <source>
        <dbReference type="ARBA" id="ARBA00022448"/>
    </source>
</evidence>
<feature type="transmembrane region" description="Helical" evidence="11">
    <location>
        <begin position="113"/>
        <end position="139"/>
    </location>
</feature>
<dbReference type="GO" id="GO:0006457">
    <property type="term" value="P:protein folding"/>
    <property type="evidence" value="ECO:0007669"/>
    <property type="project" value="TreeGrafter"/>
</dbReference>
<feature type="transmembrane region" description="Helical" evidence="11">
    <location>
        <begin position="251"/>
        <end position="272"/>
    </location>
</feature>
<evidence type="ECO:0000256" key="8">
    <source>
        <dbReference type="ARBA" id="ARBA00022989"/>
    </source>
</evidence>
<dbReference type="EMBL" id="MU004198">
    <property type="protein sequence ID" value="KAF2489692.1"/>
    <property type="molecule type" value="Genomic_DNA"/>
</dbReference>
<dbReference type="OrthoDB" id="2189463at2759"/>
<keyword evidence="8 11" id="KW-1133">Transmembrane helix</keyword>
<dbReference type="Proteomes" id="UP000799750">
    <property type="component" value="Unassembled WGS sequence"/>
</dbReference>
<feature type="transmembrane region" description="Helical" evidence="11">
    <location>
        <begin position="184"/>
        <end position="210"/>
    </location>
</feature>
<protein>
    <recommendedName>
        <fullName evidence="3">Chitin synthase export chaperone</fullName>
    </recommendedName>
</protein>
<feature type="transmembrane region" description="Helical" evidence="11">
    <location>
        <begin position="48"/>
        <end position="72"/>
    </location>
</feature>
<evidence type="ECO:0000256" key="9">
    <source>
        <dbReference type="ARBA" id="ARBA00023136"/>
    </source>
</evidence>
<dbReference type="InterPro" id="IPR022057">
    <property type="entry name" value="Chs7"/>
</dbReference>
<comment type="similarity">
    <text evidence="2">Belongs to the CHS7 family.</text>
</comment>
<dbReference type="GO" id="GO:0005789">
    <property type="term" value="C:endoplasmic reticulum membrane"/>
    <property type="evidence" value="ECO:0007669"/>
    <property type="project" value="UniProtKB-SubCell"/>
</dbReference>
<evidence type="ECO:0000256" key="6">
    <source>
        <dbReference type="ARBA" id="ARBA00022824"/>
    </source>
</evidence>
<evidence type="ECO:0000256" key="10">
    <source>
        <dbReference type="ARBA" id="ARBA00023316"/>
    </source>
</evidence>
<keyword evidence="6" id="KW-0256">Endoplasmic reticulum</keyword>
<organism evidence="12 13">
    <name type="scientific">Lophium mytilinum</name>
    <dbReference type="NCBI Taxonomy" id="390894"/>
    <lineage>
        <taxon>Eukaryota</taxon>
        <taxon>Fungi</taxon>
        <taxon>Dikarya</taxon>
        <taxon>Ascomycota</taxon>
        <taxon>Pezizomycotina</taxon>
        <taxon>Dothideomycetes</taxon>
        <taxon>Pleosporomycetidae</taxon>
        <taxon>Mytilinidiales</taxon>
        <taxon>Mytilinidiaceae</taxon>
        <taxon>Lophium</taxon>
    </lineage>
</organism>
<keyword evidence="4" id="KW-0813">Transport</keyword>
<dbReference type="GO" id="GO:0071555">
    <property type="term" value="P:cell wall organization"/>
    <property type="evidence" value="ECO:0007669"/>
    <property type="project" value="UniProtKB-KW"/>
</dbReference>
<evidence type="ECO:0000256" key="3">
    <source>
        <dbReference type="ARBA" id="ARBA00018354"/>
    </source>
</evidence>
<evidence type="ECO:0000256" key="2">
    <source>
        <dbReference type="ARBA" id="ARBA00009274"/>
    </source>
</evidence>
<dbReference type="AlphaFoldDB" id="A0A6A6QBP3"/>
<dbReference type="GO" id="GO:0051082">
    <property type="term" value="F:unfolded protein binding"/>
    <property type="evidence" value="ECO:0007669"/>
    <property type="project" value="TreeGrafter"/>
</dbReference>
<name>A0A6A6QBP3_9PEZI</name>
<feature type="transmembrane region" description="Helical" evidence="11">
    <location>
        <begin position="151"/>
        <end position="172"/>
    </location>
</feature>
<feature type="transmembrane region" description="Helical" evidence="11">
    <location>
        <begin position="222"/>
        <end position="239"/>
    </location>
</feature>
<keyword evidence="9 11" id="KW-0472">Membrane</keyword>
<reference evidence="12" key="1">
    <citation type="journal article" date="2020" name="Stud. Mycol.">
        <title>101 Dothideomycetes genomes: a test case for predicting lifestyles and emergence of pathogens.</title>
        <authorList>
            <person name="Haridas S."/>
            <person name="Albert R."/>
            <person name="Binder M."/>
            <person name="Bloem J."/>
            <person name="Labutti K."/>
            <person name="Salamov A."/>
            <person name="Andreopoulos B."/>
            <person name="Baker S."/>
            <person name="Barry K."/>
            <person name="Bills G."/>
            <person name="Bluhm B."/>
            <person name="Cannon C."/>
            <person name="Castanera R."/>
            <person name="Culley D."/>
            <person name="Daum C."/>
            <person name="Ezra D."/>
            <person name="Gonzalez J."/>
            <person name="Henrissat B."/>
            <person name="Kuo A."/>
            <person name="Liang C."/>
            <person name="Lipzen A."/>
            <person name="Lutzoni F."/>
            <person name="Magnuson J."/>
            <person name="Mondo S."/>
            <person name="Nolan M."/>
            <person name="Ohm R."/>
            <person name="Pangilinan J."/>
            <person name="Park H.-J."/>
            <person name="Ramirez L."/>
            <person name="Alfaro M."/>
            <person name="Sun H."/>
            <person name="Tritt A."/>
            <person name="Yoshinaga Y."/>
            <person name="Zwiers L.-H."/>
            <person name="Turgeon B."/>
            <person name="Goodwin S."/>
            <person name="Spatafora J."/>
            <person name="Crous P."/>
            <person name="Grigoriev I."/>
        </authorList>
    </citation>
    <scope>NUCLEOTIDE SEQUENCE</scope>
    <source>
        <strain evidence="12">CBS 269.34</strain>
    </source>
</reference>
<dbReference type="GO" id="GO:0015031">
    <property type="term" value="P:protein transport"/>
    <property type="evidence" value="ECO:0007669"/>
    <property type="project" value="UniProtKB-KW"/>
</dbReference>
<keyword evidence="5 11" id="KW-0812">Transmembrane</keyword>
<sequence>MGFGDFHTICNKVSIPLCSVVGPPSGLTGAVGIQAACYSRSIELANTIIFQAAADFMHILALTMTVVMIIHVRSKFTAVGRKEITSFFYIYMILTIFSLILDAGVVPPASGSYPYFVAAQSGLTSALLMCLMINGFVGFQLYEDGTTLSVWLLRLSSLAWFIIVGAISLLTFKGWAGLGPTKTAALFVTLYIINAIFLFVYVVTQVILVVNTLQDLWPLGDIIFGVFFFVIGQVILYVFSDTICDHVQHYLDGLFFATICNLLGVMMVYKYWDSVTREDLEFSVGIKQHNWEVKELLPEEDRRATVYQDSEYASSLYQQQPGMRQSHYSAVGY</sequence>
<gene>
    <name evidence="12" type="ORF">BU16DRAFT_531204</name>
</gene>
<evidence type="ECO:0000256" key="1">
    <source>
        <dbReference type="ARBA" id="ARBA00004477"/>
    </source>
</evidence>